<protein>
    <recommendedName>
        <fullName evidence="7">Coproporphyrin III ferrochelatase</fullName>
        <ecNumber evidence="7">4.99.1.9</ecNumber>
    </recommendedName>
</protein>
<dbReference type="EMBL" id="LJBJ02000006">
    <property type="protein sequence ID" value="OAX52186.1"/>
    <property type="molecule type" value="Genomic_DNA"/>
</dbReference>
<dbReference type="EC" id="4.99.1.9" evidence="7"/>
<proteinExistence type="inferred from homology"/>
<feature type="region of interest" description="Disordered" evidence="9">
    <location>
        <begin position="1"/>
        <end position="27"/>
    </location>
</feature>
<comment type="function">
    <text evidence="7">Involved in coproporphyrin-dependent heme b biosynthesis. Catalyzes the insertion of ferrous iron into coproporphyrin III to form Fe-coproporphyrin III.</text>
</comment>
<evidence type="ECO:0000256" key="1">
    <source>
        <dbReference type="ARBA" id="ARBA00004744"/>
    </source>
</evidence>
<name>A0A199NTZ8_9MICC</name>
<dbReference type="PANTHER" id="PTHR11108">
    <property type="entry name" value="FERROCHELATASE"/>
    <property type="match status" value="1"/>
</dbReference>
<evidence type="ECO:0000256" key="2">
    <source>
        <dbReference type="ARBA" id="ARBA00023004"/>
    </source>
</evidence>
<dbReference type="AlphaFoldDB" id="A0A199NTZ8"/>
<dbReference type="CDD" id="cd00419">
    <property type="entry name" value="Ferrochelatase_C"/>
    <property type="match status" value="1"/>
</dbReference>
<keyword evidence="2 7" id="KW-0408">Iron</keyword>
<keyword evidence="7" id="KW-0963">Cytoplasm</keyword>
<dbReference type="Pfam" id="PF00762">
    <property type="entry name" value="Ferrochelatase"/>
    <property type="match status" value="1"/>
</dbReference>
<accession>A0A199NTZ8</accession>
<feature type="binding site" evidence="7">
    <location>
        <position position="171"/>
    </location>
    <ligand>
        <name>Fe-coproporphyrin III</name>
        <dbReference type="ChEBI" id="CHEBI:68438"/>
    </ligand>
</feature>
<keyword evidence="4 7" id="KW-0456">Lyase</keyword>
<evidence type="ECO:0000256" key="5">
    <source>
        <dbReference type="ARBA" id="ARBA00023244"/>
    </source>
</evidence>
<evidence type="ECO:0000256" key="7">
    <source>
        <dbReference type="HAMAP-Rule" id="MF_00323"/>
    </source>
</evidence>
<reference evidence="10" key="1">
    <citation type="submission" date="2016-06" db="EMBL/GenBank/DDBJ databases">
        <title>Identification of putative biosynthetic pathways for the production of bioactive secondary metabolites by the marine actinomycete Kocuria kristinae RUTW2-3.</title>
        <authorList>
            <person name="Waterworth S.C."/>
            <person name="Walmsley T.A."/>
            <person name="Matongo T."/>
            <person name="Davies-Coleman M.T."/>
            <person name="Dorrington R.A."/>
        </authorList>
    </citation>
    <scope>NUCLEOTIDE SEQUENCE [LARGE SCALE GENOMIC DNA]</scope>
    <source>
        <strain evidence="10">RUTW2-3</strain>
    </source>
</reference>
<dbReference type="GO" id="GO:0004325">
    <property type="term" value="F:ferrochelatase activity"/>
    <property type="evidence" value="ECO:0007669"/>
    <property type="project" value="UniProtKB-UniRule"/>
</dbReference>
<dbReference type="SUPFAM" id="SSF53800">
    <property type="entry name" value="Chelatase"/>
    <property type="match status" value="1"/>
</dbReference>
<comment type="subcellular location">
    <subcellularLocation>
        <location evidence="7">Cytoplasm</location>
    </subcellularLocation>
</comment>
<dbReference type="InterPro" id="IPR033659">
    <property type="entry name" value="Ferrochelatase_N"/>
</dbReference>
<keyword evidence="11" id="KW-1185">Reference proteome</keyword>
<dbReference type="InterPro" id="IPR033644">
    <property type="entry name" value="Ferrochelatase_C"/>
</dbReference>
<evidence type="ECO:0000256" key="9">
    <source>
        <dbReference type="SAM" id="MobiDB-lite"/>
    </source>
</evidence>
<evidence type="ECO:0000256" key="8">
    <source>
        <dbReference type="RuleBase" id="RU004185"/>
    </source>
</evidence>
<dbReference type="Proteomes" id="UP000053171">
    <property type="component" value="Unassembled WGS sequence"/>
</dbReference>
<comment type="caution">
    <text evidence="10">The sequence shown here is derived from an EMBL/GenBank/DDBJ whole genome shotgun (WGS) entry which is preliminary data.</text>
</comment>
<sequence>MTLTAADIPADPIPNRTDPDNTASHGPAELRAGEQFVSEQRLIRPRAEAPAAYDAVILSSFGGPEGQEDVIPFLRNVTRGRGIPDERLEEVATHYRANGGISPINQQNRELLAALRGELAERGPDLPVYWANRNWEPYVNDVVQQAYDAGHRRLLVLATSAYPGYSSCRQYREDYGMALEELGLEGKLRIDKLRQHYDAPGFIASFAEGLSAGLREVREKIAAAEHPAAGNGRIRIVFCTHSVPTTAADEAGPRAADYEGGSAYVEKHLQAARAVLNSLDPAELAECDWELVYQSRSGSPSTPWLEPDVNDALEKLEGRVDGVVMVPLGFVSDHMEVKWDLDTEAMETCEKLGIQAVRTPTPGTHPAYVASLRDLIAERVAETAPAEDAAGVQAARVSACGGKGWFDACNPECCKPARAARVKPVIAEYTGDDAERIASAEDA</sequence>
<dbReference type="GO" id="GO:0046872">
    <property type="term" value="F:metal ion binding"/>
    <property type="evidence" value="ECO:0007669"/>
    <property type="project" value="UniProtKB-KW"/>
</dbReference>
<dbReference type="GO" id="GO:0006783">
    <property type="term" value="P:heme biosynthetic process"/>
    <property type="evidence" value="ECO:0007669"/>
    <property type="project" value="UniProtKB-UniRule"/>
</dbReference>
<feature type="binding site" evidence="7">
    <location>
        <position position="102"/>
    </location>
    <ligand>
        <name>Fe-coproporphyrin III</name>
        <dbReference type="ChEBI" id="CHEBI:68438"/>
    </ligand>
</feature>
<keyword evidence="7" id="KW-0479">Metal-binding</keyword>
<evidence type="ECO:0000256" key="6">
    <source>
        <dbReference type="ARBA" id="ARBA00024536"/>
    </source>
</evidence>
<dbReference type="NCBIfam" id="NF000689">
    <property type="entry name" value="PRK00035.2-1"/>
    <property type="match status" value="1"/>
</dbReference>
<gene>
    <name evidence="7" type="primary">cpfC</name>
    <name evidence="10" type="ORF">AN277_0204230</name>
</gene>
<dbReference type="RefSeq" id="WP_064725176.1">
    <property type="nucleotide sequence ID" value="NZ_LJBJ02000006.1"/>
</dbReference>
<dbReference type="PANTHER" id="PTHR11108:SF1">
    <property type="entry name" value="FERROCHELATASE, MITOCHONDRIAL"/>
    <property type="match status" value="1"/>
</dbReference>
<evidence type="ECO:0000256" key="4">
    <source>
        <dbReference type="ARBA" id="ARBA00023239"/>
    </source>
</evidence>
<feature type="binding site" evidence="7">
    <location>
        <position position="336"/>
    </location>
    <ligand>
        <name>Fe(2+)</name>
        <dbReference type="ChEBI" id="CHEBI:29033"/>
    </ligand>
</feature>
<comment type="catalytic activity">
    <reaction evidence="6">
        <text>Fe-coproporphyrin III + 2 H(+) = coproporphyrin III + Fe(2+)</text>
        <dbReference type="Rhea" id="RHEA:49572"/>
        <dbReference type="ChEBI" id="CHEBI:15378"/>
        <dbReference type="ChEBI" id="CHEBI:29033"/>
        <dbReference type="ChEBI" id="CHEBI:68438"/>
        <dbReference type="ChEBI" id="CHEBI:131725"/>
        <dbReference type="EC" id="4.99.1.9"/>
    </reaction>
    <physiologicalReaction direction="right-to-left" evidence="6">
        <dbReference type="Rhea" id="RHEA:49574"/>
    </physiologicalReaction>
</comment>
<dbReference type="UniPathway" id="UPA00252"/>
<dbReference type="HAMAP" id="MF_00323">
    <property type="entry name" value="Ferrochelatase"/>
    <property type="match status" value="1"/>
</dbReference>
<comment type="similarity">
    <text evidence="7 8">Belongs to the ferrochelatase family.</text>
</comment>
<evidence type="ECO:0000256" key="3">
    <source>
        <dbReference type="ARBA" id="ARBA00023133"/>
    </source>
</evidence>
<dbReference type="GO" id="GO:0005737">
    <property type="term" value="C:cytoplasm"/>
    <property type="evidence" value="ECO:0007669"/>
    <property type="project" value="UniProtKB-SubCell"/>
</dbReference>
<keyword evidence="3 7" id="KW-0350">Heme biosynthesis</keyword>
<keyword evidence="5 7" id="KW-0627">Porphyrin biosynthesis</keyword>
<dbReference type="Gene3D" id="3.40.50.1400">
    <property type="match status" value="2"/>
</dbReference>
<dbReference type="CDD" id="cd03411">
    <property type="entry name" value="Ferrochelatase_N"/>
    <property type="match status" value="1"/>
</dbReference>
<organism evidence="10 11">
    <name type="scientific">Rothia kristinae</name>
    <dbReference type="NCBI Taxonomy" id="37923"/>
    <lineage>
        <taxon>Bacteria</taxon>
        <taxon>Bacillati</taxon>
        <taxon>Actinomycetota</taxon>
        <taxon>Actinomycetes</taxon>
        <taxon>Micrococcales</taxon>
        <taxon>Micrococcaceae</taxon>
        <taxon>Rothia</taxon>
    </lineage>
</organism>
<evidence type="ECO:0000313" key="11">
    <source>
        <dbReference type="Proteomes" id="UP000053171"/>
    </source>
</evidence>
<feature type="binding site" evidence="7">
    <location>
        <position position="241"/>
    </location>
    <ligand>
        <name>Fe(2+)</name>
        <dbReference type="ChEBI" id="CHEBI:29033"/>
    </ligand>
</feature>
<comment type="pathway">
    <text evidence="1 7">Porphyrin-containing compound metabolism; protoheme biosynthesis.</text>
</comment>
<evidence type="ECO:0000313" key="10">
    <source>
        <dbReference type="EMBL" id="OAX52186.1"/>
    </source>
</evidence>
<comment type="caution">
    <text evidence="7">Lacks conserved residue(s) required for the propagation of feature annotation.</text>
</comment>
<dbReference type="InterPro" id="IPR001015">
    <property type="entry name" value="Ferrochelatase"/>
</dbReference>